<dbReference type="EC" id="3.5.4.25" evidence="3"/>
<dbReference type="PANTHER" id="PTHR21327">
    <property type="entry name" value="GTP CYCLOHYDROLASE II-RELATED"/>
    <property type="match status" value="1"/>
</dbReference>
<dbReference type="Gene3D" id="3.40.50.10990">
    <property type="entry name" value="GTP cyclohydrolase II"/>
    <property type="match status" value="1"/>
</dbReference>
<reference evidence="11" key="1">
    <citation type="journal article" date="2018" name="Nat. Microbiol.">
        <title>Leveraging single-cell genomics to expand the fungal tree of life.</title>
        <authorList>
            <person name="Ahrendt S.R."/>
            <person name="Quandt C.A."/>
            <person name="Ciobanu D."/>
            <person name="Clum A."/>
            <person name="Salamov A."/>
            <person name="Andreopoulos B."/>
            <person name="Cheng J.F."/>
            <person name="Woyke T."/>
            <person name="Pelin A."/>
            <person name="Henrissat B."/>
            <person name="Reynolds N.K."/>
            <person name="Benny G.L."/>
            <person name="Smith M.E."/>
            <person name="James T.Y."/>
            <person name="Grigoriev I.V."/>
        </authorList>
    </citation>
    <scope>NUCLEOTIDE SEQUENCE [LARGE SCALE GENOMIC DNA]</scope>
    <source>
        <strain evidence="11">Benny S71-1</strain>
    </source>
</reference>
<evidence type="ECO:0000313" key="11">
    <source>
        <dbReference type="Proteomes" id="UP000278143"/>
    </source>
</evidence>
<comment type="similarity">
    <text evidence="2">Belongs to the GTP cyclohydrolase II family.</text>
</comment>
<evidence type="ECO:0000256" key="8">
    <source>
        <dbReference type="ARBA" id="ARBA00049295"/>
    </source>
</evidence>
<dbReference type="OrthoDB" id="5569761at2759"/>
<dbReference type="EMBL" id="KZ989854">
    <property type="protein sequence ID" value="RKP25172.1"/>
    <property type="molecule type" value="Genomic_DNA"/>
</dbReference>
<dbReference type="CDD" id="cd00641">
    <property type="entry name" value="GTP_cyclohydro2"/>
    <property type="match status" value="1"/>
</dbReference>
<accession>A0A4P9YZY7</accession>
<dbReference type="GO" id="GO:0009231">
    <property type="term" value="P:riboflavin biosynthetic process"/>
    <property type="evidence" value="ECO:0007669"/>
    <property type="project" value="UniProtKB-KW"/>
</dbReference>
<keyword evidence="11" id="KW-1185">Reference proteome</keyword>
<feature type="non-terminal residue" evidence="10">
    <location>
        <position position="216"/>
    </location>
</feature>
<gene>
    <name evidence="10" type="ORF">SYNPS1DRAFT_6659</name>
</gene>
<evidence type="ECO:0000256" key="7">
    <source>
        <dbReference type="ARBA" id="ARBA00023134"/>
    </source>
</evidence>
<evidence type="ECO:0000256" key="2">
    <source>
        <dbReference type="ARBA" id="ARBA00008131"/>
    </source>
</evidence>
<sequence length="216" mass="24237">TLPQVQCLVRTRLPTSSGECHVYLYRNDVDDKEHMAFVFGGYATAWSRSLERTYAETETAMDRTIRGAAPVPPAVSHPNTVSEPLVRIHSECFTGETLGSVRCDCGEQLIEAMRTMHRHGHGIVVYLRQEGRGIGLLEKLKAYNLQDLGHDTVTANLLLSHPADARTYGAAEAILRDLGCNRCQLLTNNPDKIEQLQQSGWLIVTQRIPMVPERWR</sequence>
<dbReference type="GO" id="GO:0003935">
    <property type="term" value="F:GTP cyclohydrolase II activity"/>
    <property type="evidence" value="ECO:0007669"/>
    <property type="project" value="UniProtKB-EC"/>
</dbReference>
<evidence type="ECO:0000256" key="1">
    <source>
        <dbReference type="ARBA" id="ARBA00005104"/>
    </source>
</evidence>
<comment type="catalytic activity">
    <reaction evidence="8">
        <text>GTP + 4 H2O = 2,5-diamino-6-hydroxy-4-(5-phosphoribosylamino)-pyrimidine + formate + 2 phosphate + 3 H(+)</text>
        <dbReference type="Rhea" id="RHEA:23704"/>
        <dbReference type="ChEBI" id="CHEBI:15377"/>
        <dbReference type="ChEBI" id="CHEBI:15378"/>
        <dbReference type="ChEBI" id="CHEBI:15740"/>
        <dbReference type="ChEBI" id="CHEBI:37565"/>
        <dbReference type="ChEBI" id="CHEBI:43474"/>
        <dbReference type="ChEBI" id="CHEBI:58614"/>
        <dbReference type="EC" id="3.5.4.25"/>
    </reaction>
</comment>
<keyword evidence="5" id="KW-0547">Nucleotide-binding</keyword>
<dbReference type="SUPFAM" id="SSF142695">
    <property type="entry name" value="RibA-like"/>
    <property type="match status" value="1"/>
</dbReference>
<dbReference type="GO" id="GO:0005525">
    <property type="term" value="F:GTP binding"/>
    <property type="evidence" value="ECO:0007669"/>
    <property type="project" value="UniProtKB-KW"/>
</dbReference>
<feature type="non-terminal residue" evidence="10">
    <location>
        <position position="1"/>
    </location>
</feature>
<evidence type="ECO:0000256" key="3">
    <source>
        <dbReference type="ARBA" id="ARBA00012762"/>
    </source>
</evidence>
<organism evidence="10 11">
    <name type="scientific">Syncephalis pseudoplumigaleata</name>
    <dbReference type="NCBI Taxonomy" id="1712513"/>
    <lineage>
        <taxon>Eukaryota</taxon>
        <taxon>Fungi</taxon>
        <taxon>Fungi incertae sedis</taxon>
        <taxon>Zoopagomycota</taxon>
        <taxon>Zoopagomycotina</taxon>
        <taxon>Zoopagomycetes</taxon>
        <taxon>Zoopagales</taxon>
        <taxon>Piptocephalidaceae</taxon>
        <taxon>Syncephalis</taxon>
    </lineage>
</organism>
<dbReference type="AlphaFoldDB" id="A0A4P9YZY7"/>
<proteinExistence type="inferred from homology"/>
<dbReference type="InterPro" id="IPR000926">
    <property type="entry name" value="RibA"/>
</dbReference>
<dbReference type="Pfam" id="PF00925">
    <property type="entry name" value="GTP_cyclohydro2"/>
    <property type="match status" value="1"/>
</dbReference>
<comment type="pathway">
    <text evidence="1">Cofactor biosynthesis; riboflavin biosynthesis.</text>
</comment>
<dbReference type="InterPro" id="IPR036144">
    <property type="entry name" value="RibA-like_sf"/>
</dbReference>
<evidence type="ECO:0000259" key="9">
    <source>
        <dbReference type="Pfam" id="PF00925"/>
    </source>
</evidence>
<keyword evidence="6 10" id="KW-0378">Hydrolase</keyword>
<evidence type="ECO:0000256" key="6">
    <source>
        <dbReference type="ARBA" id="ARBA00022801"/>
    </source>
</evidence>
<evidence type="ECO:0000256" key="4">
    <source>
        <dbReference type="ARBA" id="ARBA00022619"/>
    </source>
</evidence>
<evidence type="ECO:0000256" key="5">
    <source>
        <dbReference type="ARBA" id="ARBA00022741"/>
    </source>
</evidence>
<feature type="domain" description="GTP cyclohydrolase II" evidence="9">
    <location>
        <begin position="9"/>
        <end position="207"/>
    </location>
</feature>
<dbReference type="Proteomes" id="UP000278143">
    <property type="component" value="Unassembled WGS sequence"/>
</dbReference>
<name>A0A4P9YZY7_9FUNG</name>
<evidence type="ECO:0000313" key="10">
    <source>
        <dbReference type="EMBL" id="RKP25172.1"/>
    </source>
</evidence>
<keyword evidence="7" id="KW-0342">GTP-binding</keyword>
<dbReference type="InterPro" id="IPR032677">
    <property type="entry name" value="GTP_cyclohydro_II"/>
</dbReference>
<keyword evidence="4" id="KW-0686">Riboflavin biosynthesis</keyword>
<dbReference type="NCBIfam" id="NF001591">
    <property type="entry name" value="PRK00393.1"/>
    <property type="match status" value="1"/>
</dbReference>
<dbReference type="PANTHER" id="PTHR21327:SF29">
    <property type="entry name" value="GTP CYCLOHYDROLASE-2"/>
    <property type="match status" value="1"/>
</dbReference>
<protein>
    <recommendedName>
        <fullName evidence="3">GTP cyclohydrolase II</fullName>
        <ecNumber evidence="3">3.5.4.25</ecNumber>
    </recommendedName>
</protein>